<evidence type="ECO:0000313" key="1">
    <source>
        <dbReference type="EMBL" id="OCC16388.1"/>
    </source>
</evidence>
<keyword evidence="2" id="KW-1185">Reference proteome</keyword>
<accession>A0A1B9F8W9</accession>
<reference evidence="1 2" key="1">
    <citation type="submission" date="2016-06" db="EMBL/GenBank/DDBJ databases">
        <title>Respiratory ammonification of nitrate coupled to the oxidation of elemental sulfur in deep-sea autotrophic thermophilic bacteria.</title>
        <authorList>
            <person name="Slobodkina G.B."/>
            <person name="Mardanov A.V."/>
            <person name="Ravin N.V."/>
            <person name="Frolova A.A."/>
            <person name="Viryasiv M.B."/>
            <person name="Chernyh N.A."/>
            <person name="Bonch-Osmolovskaya E.A."/>
            <person name="Slobodkin A.I."/>
        </authorList>
    </citation>
    <scope>NUCLEOTIDE SEQUENCE [LARGE SCALE GENOMIC DNA]</scope>
    <source>
        <strain evidence="1 2">S69</strain>
    </source>
</reference>
<dbReference type="Proteomes" id="UP000093080">
    <property type="component" value="Unassembled WGS sequence"/>
</dbReference>
<sequence>MKTSKGVIQGYNGLAMVDAKHQVIVHAEAFGDGQEQHLLEPMIEGTSKHL</sequence>
<evidence type="ECO:0000313" key="2">
    <source>
        <dbReference type="Proteomes" id="UP000093080"/>
    </source>
</evidence>
<dbReference type="AlphaFoldDB" id="A0A1B9F8W9"/>
<comment type="caution">
    <text evidence="1">The sequence shown here is derived from an EMBL/GenBank/DDBJ whole genome shotgun (WGS) entry which is preliminary data.</text>
</comment>
<protein>
    <submittedName>
        <fullName evidence="1">Mobile element protein</fullName>
    </submittedName>
</protein>
<name>A0A1B9F8W9_9BACT</name>
<dbReference type="EMBL" id="MAGO01000001">
    <property type="protein sequence ID" value="OCC16388.1"/>
    <property type="molecule type" value="Genomic_DNA"/>
</dbReference>
<dbReference type="RefSeq" id="WP_153304040.1">
    <property type="nucleotide sequence ID" value="NZ_MAGO01000001.1"/>
</dbReference>
<dbReference type="STRING" id="1156395.DBT_0205"/>
<organism evidence="1 2">
    <name type="scientific">Dissulfuribacter thermophilus</name>
    <dbReference type="NCBI Taxonomy" id="1156395"/>
    <lineage>
        <taxon>Bacteria</taxon>
        <taxon>Pseudomonadati</taxon>
        <taxon>Thermodesulfobacteriota</taxon>
        <taxon>Dissulfuribacteria</taxon>
        <taxon>Dissulfuribacterales</taxon>
        <taxon>Dissulfuribacteraceae</taxon>
        <taxon>Dissulfuribacter</taxon>
    </lineage>
</organism>
<proteinExistence type="predicted"/>
<dbReference type="OrthoDB" id="5368695at2"/>
<gene>
    <name evidence="1" type="ORF">DBT_0205</name>
</gene>